<evidence type="ECO:0000313" key="2">
    <source>
        <dbReference type="EMBL" id="KAF5826983.1"/>
    </source>
</evidence>
<keyword evidence="3" id="KW-1185">Reference proteome</keyword>
<reference evidence="2" key="1">
    <citation type="submission" date="2017-08" db="EMBL/GenBank/DDBJ databases">
        <authorList>
            <person name="Polle J.E."/>
            <person name="Barry K."/>
            <person name="Cushman J."/>
            <person name="Schmutz J."/>
            <person name="Tran D."/>
            <person name="Hathwaick L.T."/>
            <person name="Yim W.C."/>
            <person name="Jenkins J."/>
            <person name="Mckie-Krisberg Z.M."/>
            <person name="Prochnik S."/>
            <person name="Lindquist E."/>
            <person name="Dockter R.B."/>
            <person name="Adam C."/>
            <person name="Molina H."/>
            <person name="Bunkerborg J."/>
            <person name="Jin E."/>
            <person name="Buchheim M."/>
            <person name="Magnuson J."/>
        </authorList>
    </citation>
    <scope>NUCLEOTIDE SEQUENCE</scope>
    <source>
        <strain evidence="2">CCAP 19/18</strain>
    </source>
</reference>
<dbReference type="Proteomes" id="UP000815325">
    <property type="component" value="Unassembled WGS sequence"/>
</dbReference>
<protein>
    <submittedName>
        <fullName evidence="2">Uncharacterized protein</fullName>
    </submittedName>
</protein>
<feature type="compositionally biased region" description="Pro residues" evidence="1">
    <location>
        <begin position="169"/>
        <end position="183"/>
    </location>
</feature>
<feature type="compositionally biased region" description="Polar residues" evidence="1">
    <location>
        <begin position="385"/>
        <end position="395"/>
    </location>
</feature>
<feature type="region of interest" description="Disordered" evidence="1">
    <location>
        <begin position="149"/>
        <end position="421"/>
    </location>
</feature>
<evidence type="ECO:0000313" key="3">
    <source>
        <dbReference type="Proteomes" id="UP000815325"/>
    </source>
</evidence>
<feature type="compositionally biased region" description="Polar residues" evidence="1">
    <location>
        <begin position="307"/>
        <end position="320"/>
    </location>
</feature>
<evidence type="ECO:0000256" key="1">
    <source>
        <dbReference type="SAM" id="MobiDB-lite"/>
    </source>
</evidence>
<dbReference type="EMBL" id="MU070632">
    <property type="protein sequence ID" value="KAF5826983.1"/>
    <property type="molecule type" value="Genomic_DNA"/>
</dbReference>
<accession>A0ABQ7FXA0</accession>
<comment type="caution">
    <text evidence="2">The sequence shown here is derived from an EMBL/GenBank/DDBJ whole genome shotgun (WGS) entry which is preliminary data.</text>
</comment>
<feature type="compositionally biased region" description="Basic and acidic residues" evidence="1">
    <location>
        <begin position="263"/>
        <end position="273"/>
    </location>
</feature>
<feature type="compositionally biased region" description="Low complexity" evidence="1">
    <location>
        <begin position="347"/>
        <end position="357"/>
    </location>
</feature>
<gene>
    <name evidence="2" type="ORF">DUNSADRAFT_1557</name>
</gene>
<name>A0ABQ7FXA0_DUNSA</name>
<feature type="compositionally biased region" description="Basic and acidic residues" evidence="1">
    <location>
        <begin position="282"/>
        <end position="301"/>
    </location>
</feature>
<organism evidence="2 3">
    <name type="scientific">Dunaliella salina</name>
    <name type="common">Green alga</name>
    <name type="synonym">Protococcus salinus</name>
    <dbReference type="NCBI Taxonomy" id="3046"/>
    <lineage>
        <taxon>Eukaryota</taxon>
        <taxon>Viridiplantae</taxon>
        <taxon>Chlorophyta</taxon>
        <taxon>core chlorophytes</taxon>
        <taxon>Chlorophyceae</taxon>
        <taxon>CS clade</taxon>
        <taxon>Chlamydomonadales</taxon>
        <taxon>Dunaliellaceae</taxon>
        <taxon>Dunaliella</taxon>
    </lineage>
</organism>
<feature type="compositionally biased region" description="Low complexity" evidence="1">
    <location>
        <begin position="184"/>
        <end position="199"/>
    </location>
</feature>
<proteinExistence type="predicted"/>
<feature type="compositionally biased region" description="Low complexity" evidence="1">
    <location>
        <begin position="322"/>
        <end position="337"/>
    </location>
</feature>
<sequence>MTTGVGTTGGTTGAGAGAGDFFALRPPFPCRLTCTSHYLRLSSSALQWLLDWPDKLWTAVFTNALPRSHRWLWSQRPSWGAPKALTTYLEESFPSCAPHDPLSHLFGVQADILQLLHLTFNGPALRELSSWARHNNCLLTEQHIGHWVAANPNQPPHSSKVTPLELEPVAPPPSTYSPGPQPNPHLATLPPASTAPSSSGRPPYSTTQVIERLHADPRPSSSKGAHPQPKHTKEHRSQPNPPRDSRRSHHTRTELGPSTRDTQGPKDPKDPKGAKRRKRSRDSRERRRSSSDKHQPERDPRNISGGKRQSSLSPPRQQVPNRPRATSHSPSPSATSRGTSSHNWRRQQPQQHQQQQIPLPPPLNTLLAGSVGQAEQEEQLDYGASPTNSQRQPLTQLPPRASTALDQGTSLLPHTDAPAPVQHTLPLTDSPIHHVSTLASPPGATATPLVSLPATLPASAPVQTGPAGLPQTQSLSALAPQTTASPPALFGAPALPVTLPQQLAGAGQFSFPFHAQPFTYTPSTPLFHPTPASVPDLHSHQIIVRITSHRPIHSAGLSHV</sequence>